<reference evidence="3 5" key="1">
    <citation type="submission" date="2015-03" db="EMBL/GenBank/DDBJ databases">
        <authorList>
            <person name="Lepp D."/>
            <person name="Hassan Y.I."/>
            <person name="Li X.-Z."/>
            <person name="Zhou T."/>
        </authorList>
    </citation>
    <scope>NUCLEOTIDE SEQUENCE [LARGE SCALE GENOMIC DNA]</scope>
    <source>
        <strain evidence="3 5">Cr7-05</strain>
    </source>
</reference>
<accession>A0A0F5PVB0</accession>
<dbReference type="Proteomes" id="UP000182258">
    <property type="component" value="Unassembled WGS sequence"/>
</dbReference>
<dbReference type="EMBL" id="FOMB01000009">
    <property type="protein sequence ID" value="SFC68819.1"/>
    <property type="molecule type" value="Genomic_DNA"/>
</dbReference>
<dbReference type="PATRIC" id="fig|728005.3.peg.827"/>
<keyword evidence="1" id="KW-0560">Oxidoreductase</keyword>
<dbReference type="InterPro" id="IPR051267">
    <property type="entry name" value="STEAP_metalloreductase"/>
</dbReference>
<dbReference type="PANTHER" id="PTHR14239">
    <property type="entry name" value="DUDULIN-RELATED"/>
    <property type="match status" value="1"/>
</dbReference>
<evidence type="ECO:0000313" key="4">
    <source>
        <dbReference type="EMBL" id="SFC68819.1"/>
    </source>
</evidence>
<name>A0A0F5PVB0_9HYPH</name>
<dbReference type="GO" id="GO:0016491">
    <property type="term" value="F:oxidoreductase activity"/>
    <property type="evidence" value="ECO:0007669"/>
    <property type="project" value="UniProtKB-KW"/>
</dbReference>
<evidence type="ECO:0000313" key="6">
    <source>
        <dbReference type="Proteomes" id="UP000182258"/>
    </source>
</evidence>
<dbReference type="Gene3D" id="3.40.50.720">
    <property type="entry name" value="NAD(P)-binding Rossmann-like Domain"/>
    <property type="match status" value="1"/>
</dbReference>
<evidence type="ECO:0000256" key="1">
    <source>
        <dbReference type="ARBA" id="ARBA00023002"/>
    </source>
</evidence>
<dbReference type="SUPFAM" id="SSF51735">
    <property type="entry name" value="NAD(P)-binding Rossmann-fold domains"/>
    <property type="match status" value="1"/>
</dbReference>
<dbReference type="InterPro" id="IPR028939">
    <property type="entry name" value="P5C_Rdtase_cat_N"/>
</dbReference>
<evidence type="ECO:0000313" key="3">
    <source>
        <dbReference type="EMBL" id="KKC32548.1"/>
    </source>
</evidence>
<organism evidence="4 6">
    <name type="scientific">Devosia psychrophila</name>
    <dbReference type="NCBI Taxonomy" id="728005"/>
    <lineage>
        <taxon>Bacteria</taxon>
        <taxon>Pseudomonadati</taxon>
        <taxon>Pseudomonadota</taxon>
        <taxon>Alphaproteobacteria</taxon>
        <taxon>Hyphomicrobiales</taxon>
        <taxon>Devosiaceae</taxon>
        <taxon>Devosia</taxon>
    </lineage>
</organism>
<feature type="domain" description="Pyrroline-5-carboxylate reductase catalytic N-terminal" evidence="2">
    <location>
        <begin position="1"/>
        <end position="79"/>
    </location>
</feature>
<dbReference type="InterPro" id="IPR036291">
    <property type="entry name" value="NAD(P)-bd_dom_sf"/>
</dbReference>
<keyword evidence="5" id="KW-1185">Reference proteome</keyword>
<sequence>MGRALATVAVKLGHDVMVSNSGGPDTLFSLVGTLGVKLGTVEEAAAFGNIVVVAIPSRAYRSLSADLLAGKVVVDANNYYPQRDGHIAELDSQETTTSQLLADHLMQSKVVKAFNAIVARDIETDGRPSGSADRRAHPIAGDDAAAKAVIAGLVEQIGFNVVDVGQLSEGWRFQANTPAYCVRLDAAGLRKALAAA</sequence>
<evidence type="ECO:0000259" key="2">
    <source>
        <dbReference type="Pfam" id="PF03807"/>
    </source>
</evidence>
<gene>
    <name evidence="4" type="ORF">SAMN04488059_10914</name>
    <name evidence="3" type="ORF">WH91_13315</name>
</gene>
<evidence type="ECO:0000313" key="5">
    <source>
        <dbReference type="Proteomes" id="UP000033519"/>
    </source>
</evidence>
<protein>
    <submittedName>
        <fullName evidence="3">NADP oxidoreductase</fullName>
    </submittedName>
</protein>
<dbReference type="EMBL" id="LAPV01000131">
    <property type="protein sequence ID" value="KKC32548.1"/>
    <property type="molecule type" value="Genomic_DNA"/>
</dbReference>
<proteinExistence type="predicted"/>
<reference evidence="4 6" key="2">
    <citation type="submission" date="2016-10" db="EMBL/GenBank/DDBJ databases">
        <authorList>
            <person name="de Groot N.N."/>
        </authorList>
    </citation>
    <scope>NUCLEOTIDE SEQUENCE [LARGE SCALE GENOMIC DNA]</scope>
    <source>
        <strain evidence="4 6">CGMCC 1.10210</strain>
    </source>
</reference>
<dbReference type="Proteomes" id="UP000033519">
    <property type="component" value="Unassembled WGS sequence"/>
</dbReference>
<dbReference type="AlphaFoldDB" id="A0A0F5PVB0"/>
<dbReference type="STRING" id="728005.SAMN04488059_10914"/>
<dbReference type="OrthoDB" id="5524287at2"/>
<dbReference type="Pfam" id="PF03807">
    <property type="entry name" value="F420_oxidored"/>
    <property type="match status" value="1"/>
</dbReference>